<reference evidence="2" key="1">
    <citation type="submission" date="2024-05" db="EMBL/GenBank/DDBJ databases">
        <title>Alkalihalobacillus sp. strain MEB203 novel alkaliphilic bacterium from Lonar Lake, India.</title>
        <authorList>
            <person name="Joshi A."/>
            <person name="Thite S."/>
            <person name="Mengade P."/>
        </authorList>
    </citation>
    <scope>NUCLEOTIDE SEQUENCE</scope>
    <source>
        <strain evidence="2">MEB 203</strain>
    </source>
</reference>
<dbReference type="Proteomes" id="UP001148125">
    <property type="component" value="Unassembled WGS sequence"/>
</dbReference>
<sequence>MRKIRKLSFEELVQENKRQLMNDKEALEKIEERWEQKIQKENGVAF</sequence>
<keyword evidence="3" id="KW-1185">Reference proteome</keyword>
<name>A0ABT5VBJ3_9BACI</name>
<proteinExistence type="predicted"/>
<accession>A0ABT5VBJ3</accession>
<feature type="coiled-coil region" evidence="1">
    <location>
        <begin position="10"/>
        <end position="37"/>
    </location>
</feature>
<comment type="caution">
    <text evidence="2">The sequence shown here is derived from an EMBL/GenBank/DDBJ whole genome shotgun (WGS) entry which is preliminary data.</text>
</comment>
<protein>
    <submittedName>
        <fullName evidence="2">FbpB family small basic protein</fullName>
    </submittedName>
</protein>
<gene>
    <name evidence="2" type="ORF">N7Z68_05505</name>
</gene>
<keyword evidence="1" id="KW-0175">Coiled coil</keyword>
<dbReference type="RefSeq" id="WP_275117467.1">
    <property type="nucleotide sequence ID" value="NZ_JAOTPO010000003.1"/>
</dbReference>
<organism evidence="2 3">
    <name type="scientific">Alkalihalobacterium chitinilyticum</name>
    <dbReference type="NCBI Taxonomy" id="2980103"/>
    <lineage>
        <taxon>Bacteria</taxon>
        <taxon>Bacillati</taxon>
        <taxon>Bacillota</taxon>
        <taxon>Bacilli</taxon>
        <taxon>Bacillales</taxon>
        <taxon>Bacillaceae</taxon>
        <taxon>Alkalihalobacterium</taxon>
    </lineage>
</organism>
<dbReference type="InterPro" id="IPR025004">
    <property type="entry name" value="SenN/SenS"/>
</dbReference>
<evidence type="ECO:0000256" key="1">
    <source>
        <dbReference type="SAM" id="Coils"/>
    </source>
</evidence>
<dbReference type="EMBL" id="JAOTPO010000003">
    <property type="protein sequence ID" value="MDE5412833.1"/>
    <property type="molecule type" value="Genomic_DNA"/>
</dbReference>
<dbReference type="Pfam" id="PF13040">
    <property type="entry name" value="Fur_reg_FbpB"/>
    <property type="match status" value="1"/>
</dbReference>
<evidence type="ECO:0000313" key="3">
    <source>
        <dbReference type="Proteomes" id="UP001148125"/>
    </source>
</evidence>
<evidence type="ECO:0000313" key="2">
    <source>
        <dbReference type="EMBL" id="MDE5412833.1"/>
    </source>
</evidence>